<feature type="domain" description="GAF" evidence="2">
    <location>
        <begin position="63"/>
        <end position="169"/>
    </location>
</feature>
<evidence type="ECO:0000313" key="4">
    <source>
        <dbReference type="Proteomes" id="UP000837801"/>
    </source>
</evidence>
<evidence type="ECO:0000256" key="1">
    <source>
        <dbReference type="ARBA" id="ARBA00038454"/>
    </source>
</evidence>
<dbReference type="PANTHER" id="PTHR21021">
    <property type="entry name" value="GAF/PUTATIVE CYTOSKELETAL PROTEIN"/>
    <property type="match status" value="1"/>
</dbReference>
<dbReference type="Proteomes" id="UP000837801">
    <property type="component" value="Unassembled WGS sequence"/>
</dbReference>
<sequence>MGNHADYSNYSSGLTKEEMLVNLIESYVALTADTDNWVANLSNCSSLIWHGYHSVGTPVNWTGFYVVDPKDPSQLILAPFQGKVACQVIKIGKGVCGTAAASNLTQVVPDVEKYPGHIACDGETQSEIVVPFLNTKGDLVGVLDLDCLELNGFNEIDKKYLEQLANLISKTCSW</sequence>
<comment type="caution">
    <text evidence="3">The sequence shown here is derived from an EMBL/GenBank/DDBJ whole genome shotgun (WGS) entry which is preliminary data.</text>
</comment>
<dbReference type="EMBL" id="CAKXYY010000012">
    <property type="protein sequence ID" value="CAH2353676.1"/>
    <property type="molecule type" value="Genomic_DNA"/>
</dbReference>
<protein>
    <submittedName>
        <fullName evidence="3">Free methionine-R-sulfoxide reductase</fullName>
    </submittedName>
</protein>
<comment type="similarity">
    <text evidence="1">Belongs to the free Met sulfoxide reductase family.</text>
</comment>
<dbReference type="AlphaFoldDB" id="A0A9P0QRZ4"/>
<dbReference type="OrthoDB" id="15735at2759"/>
<reference evidence="3" key="1">
    <citation type="submission" date="2022-03" db="EMBL/GenBank/DDBJ databases">
        <authorList>
            <person name="Legras J.-L."/>
            <person name="Devillers H."/>
            <person name="Grondin C."/>
        </authorList>
    </citation>
    <scope>NUCLEOTIDE SEQUENCE</scope>
    <source>
        <strain evidence="3">CLIB 1423</strain>
    </source>
</reference>
<accession>A0A9P0QRZ4</accession>
<organism evidence="3 4">
    <name type="scientific">[Candida] railenensis</name>
    <dbReference type="NCBI Taxonomy" id="45579"/>
    <lineage>
        <taxon>Eukaryota</taxon>
        <taxon>Fungi</taxon>
        <taxon>Dikarya</taxon>
        <taxon>Ascomycota</taxon>
        <taxon>Saccharomycotina</taxon>
        <taxon>Pichiomycetes</taxon>
        <taxon>Debaryomycetaceae</taxon>
        <taxon>Kurtzmaniella</taxon>
    </lineage>
</organism>
<dbReference type="Pfam" id="PF13185">
    <property type="entry name" value="GAF_2"/>
    <property type="match status" value="1"/>
</dbReference>
<dbReference type="PROSITE" id="PS01320">
    <property type="entry name" value="UPF0067"/>
    <property type="match status" value="1"/>
</dbReference>
<dbReference type="SUPFAM" id="SSF55781">
    <property type="entry name" value="GAF domain-like"/>
    <property type="match status" value="1"/>
</dbReference>
<evidence type="ECO:0000313" key="3">
    <source>
        <dbReference type="EMBL" id="CAH2353676.1"/>
    </source>
</evidence>
<dbReference type="FunFam" id="3.30.450.40:FF:000008">
    <property type="entry name" value="GAF domain-containing proteins"/>
    <property type="match status" value="1"/>
</dbReference>
<dbReference type="InterPro" id="IPR003018">
    <property type="entry name" value="GAF"/>
</dbReference>
<dbReference type="Gene3D" id="3.30.450.40">
    <property type="match status" value="1"/>
</dbReference>
<dbReference type="PANTHER" id="PTHR21021:SF15">
    <property type="entry name" value="FREE METHIONINE-R-SULFOXIDE REDUCTASE"/>
    <property type="match status" value="1"/>
</dbReference>
<proteinExistence type="inferred from homology"/>
<evidence type="ECO:0000259" key="2">
    <source>
        <dbReference type="Pfam" id="PF13185"/>
    </source>
</evidence>
<name>A0A9P0QRZ4_9ASCO</name>
<dbReference type="InterPro" id="IPR051330">
    <property type="entry name" value="Phosphatase_reg/MetRdx"/>
</dbReference>
<dbReference type="InterPro" id="IPR029016">
    <property type="entry name" value="GAF-like_dom_sf"/>
</dbReference>
<dbReference type="InterPro" id="IPR000614">
    <property type="entry name" value="FRMsr_CS"/>
</dbReference>
<gene>
    <name evidence="3" type="ORF">CLIB1423_12S00474</name>
</gene>
<keyword evidence="4" id="KW-1185">Reference proteome</keyword>
<dbReference type="GO" id="GO:0033745">
    <property type="term" value="F:L-methionine-(R)-S-oxide reductase activity"/>
    <property type="evidence" value="ECO:0007669"/>
    <property type="project" value="TreeGrafter"/>
</dbReference>
<dbReference type="GO" id="GO:0005829">
    <property type="term" value="C:cytosol"/>
    <property type="evidence" value="ECO:0007669"/>
    <property type="project" value="TreeGrafter"/>
</dbReference>